<dbReference type="EMBL" id="VFQE01000002">
    <property type="protein sequence ID" value="TQN37471.1"/>
    <property type="molecule type" value="Genomic_DNA"/>
</dbReference>
<evidence type="ECO:0000259" key="1">
    <source>
        <dbReference type="Pfam" id="PF05598"/>
    </source>
</evidence>
<dbReference type="PANTHER" id="PTHR35604">
    <property type="entry name" value="TRANSPOSASE INSH FOR INSERTION SEQUENCE ELEMENT IS5A-RELATED"/>
    <property type="match status" value="1"/>
</dbReference>
<organism evidence="7 8">
    <name type="scientific">Blastococcus colisei</name>
    <dbReference type="NCBI Taxonomy" id="1564162"/>
    <lineage>
        <taxon>Bacteria</taxon>
        <taxon>Bacillati</taxon>
        <taxon>Actinomycetota</taxon>
        <taxon>Actinomycetes</taxon>
        <taxon>Geodermatophilales</taxon>
        <taxon>Geodermatophilaceae</taxon>
        <taxon>Blastococcus</taxon>
    </lineage>
</organism>
<dbReference type="AlphaFoldDB" id="A0A543PBG0"/>
<feature type="domain" description="Transposase DDE" evidence="2">
    <location>
        <begin position="445"/>
        <end position="570"/>
    </location>
</feature>
<evidence type="ECO:0000313" key="7">
    <source>
        <dbReference type="EMBL" id="TQN41405.1"/>
    </source>
</evidence>
<evidence type="ECO:0000313" key="6">
    <source>
        <dbReference type="EMBL" id="TQN37879.1"/>
    </source>
</evidence>
<dbReference type="InterPro" id="IPR025668">
    <property type="entry name" value="Tnp_DDE_dom"/>
</dbReference>
<comment type="caution">
    <text evidence="7">The sequence shown here is derived from an EMBL/GenBank/DDBJ whole genome shotgun (WGS) entry which is preliminary data.</text>
</comment>
<dbReference type="EMBL" id="VFQE01000002">
    <property type="protein sequence ID" value="TQN37661.1"/>
    <property type="molecule type" value="Genomic_DNA"/>
</dbReference>
<protein>
    <submittedName>
        <fullName evidence="7">Transposase</fullName>
    </submittedName>
</protein>
<dbReference type="EMBL" id="VFQE01000001">
    <property type="protein sequence ID" value="TQN41405.1"/>
    <property type="molecule type" value="Genomic_DNA"/>
</dbReference>
<evidence type="ECO:0000259" key="2">
    <source>
        <dbReference type="Pfam" id="PF13751"/>
    </source>
</evidence>
<evidence type="ECO:0000313" key="4">
    <source>
        <dbReference type="EMBL" id="TQN37509.1"/>
    </source>
</evidence>
<dbReference type="PANTHER" id="PTHR35604:SF2">
    <property type="entry name" value="TRANSPOSASE INSH FOR INSERTION SEQUENCE ELEMENT IS5A-RELATED"/>
    <property type="match status" value="1"/>
</dbReference>
<dbReference type="Pfam" id="PF05598">
    <property type="entry name" value="DUF772"/>
    <property type="match status" value="1"/>
</dbReference>
<evidence type="ECO:0000313" key="5">
    <source>
        <dbReference type="EMBL" id="TQN37661.1"/>
    </source>
</evidence>
<keyword evidence="8" id="KW-1185">Reference proteome</keyword>
<proteinExistence type="predicted"/>
<dbReference type="Proteomes" id="UP000319865">
    <property type="component" value="Unassembled WGS sequence"/>
</dbReference>
<accession>A0A543PBG0</accession>
<sequence>MVRRPVFPRSPGRGVVLMCVQPQSWPEPAPEVAAAVRAAYRRRESPLPVTIRDRLGELFPDREFTEAFGVRGRPGWSPGRLALITVLQMAENLTDRQAAEAVRDKISWKYALGLGLDEEGFDASVLAEFRARVLAHNLEQRVLELLLEVLKAEGLVTPRGRQRTDSTHVISAVRDLNRLELAGESVRAAVEALAAAAPGWLAGVVDVADWAHRYGARVDSWRLPASKAKRADLAGDFGRDALRLLRAVYAEQAPGWLRELPAVDVLRRVLVQNYVLGTDTSGREVIRMREAADGLPPGRVRISSPYDPDARWAAKGADLIWNGYKVHLTETCDPPAQHPAQHPPEETVGQRPNLIVSVTTTDASVPDSAMVEPIHATLAQRTLLPGEHLLDSGYPSVAAVLQTARRWDVTLVSPLRADQSRQARDGTGYDRTAFTLDFDARQARCPQGQTSTWWTPTRAQRGTEKIKIGFTADTCRPCPVRQQCTRSTLSHGIGRQLAVPPREVYQAQQAARAEQSTFDWRTRYAARAGIEGTIGQGLAVTNLRYARYRGLPKTRLQHVFSAVALNLIRLSAYWNGHPLDRTRTSHLTRLDLALAA</sequence>
<dbReference type="EMBL" id="VFQE01000002">
    <property type="protein sequence ID" value="TQN37879.1"/>
    <property type="molecule type" value="Genomic_DNA"/>
</dbReference>
<name>A0A543PBG0_9ACTN</name>
<gene>
    <name evidence="7" type="ORF">FHU33_0773</name>
    <name evidence="3" type="ORF">FHU33_4123</name>
    <name evidence="4" type="ORF">FHU33_4161</name>
    <name evidence="5" type="ORF">FHU33_4324</name>
    <name evidence="6" type="ORF">FHU33_4551</name>
</gene>
<evidence type="ECO:0000313" key="8">
    <source>
        <dbReference type="Proteomes" id="UP000319865"/>
    </source>
</evidence>
<feature type="domain" description="Transposase InsH N-terminal" evidence="1">
    <location>
        <begin position="51"/>
        <end position="132"/>
    </location>
</feature>
<dbReference type="Pfam" id="PF13751">
    <property type="entry name" value="DDE_Tnp_1_6"/>
    <property type="match status" value="1"/>
</dbReference>
<dbReference type="InterPro" id="IPR047629">
    <property type="entry name" value="IS1182_transpos"/>
</dbReference>
<dbReference type="EMBL" id="VFQE01000002">
    <property type="protein sequence ID" value="TQN37509.1"/>
    <property type="molecule type" value="Genomic_DNA"/>
</dbReference>
<dbReference type="NCBIfam" id="NF033551">
    <property type="entry name" value="transpos_IS1182"/>
    <property type="match status" value="1"/>
</dbReference>
<reference evidence="7 8" key="1">
    <citation type="submission" date="2019-06" db="EMBL/GenBank/DDBJ databases">
        <title>Sequencing the genomes of 1000 actinobacteria strains.</title>
        <authorList>
            <person name="Klenk H.-P."/>
        </authorList>
    </citation>
    <scope>NUCLEOTIDE SEQUENCE [LARGE SCALE GENOMIC DNA]</scope>
    <source>
        <strain evidence="7 8">DSM 46837</strain>
    </source>
</reference>
<dbReference type="InterPro" id="IPR008490">
    <property type="entry name" value="Transposase_InsH_N"/>
</dbReference>
<evidence type="ECO:0000313" key="3">
    <source>
        <dbReference type="EMBL" id="TQN37471.1"/>
    </source>
</evidence>